<sequence length="153" mass="16936">MKRLGFITIAISTLLCWGWLSAPIIGVASTAESPATIRFDCQAESSNSDTGANQLQVTEASKSSHSIVHQPNASQAVHHQNPGWLPQTSEQWWLSAFIGGIGLLVVLIGWQLVNYLKKGVHYHEKNIIRTFILSSIDCNIRFDRECGRYATNV</sequence>
<gene>
    <name evidence="2" type="ORF">JH395_02535</name>
</gene>
<proteinExistence type="predicted"/>
<dbReference type="AlphaFoldDB" id="A0AAX1KD90"/>
<accession>A0AAX1KD90</accession>
<keyword evidence="1" id="KW-0812">Transmembrane</keyword>
<evidence type="ECO:0000256" key="1">
    <source>
        <dbReference type="SAM" id="Phobius"/>
    </source>
</evidence>
<keyword evidence="1" id="KW-1133">Transmembrane helix</keyword>
<protein>
    <submittedName>
        <fullName evidence="2">Cell surface protein</fullName>
    </submittedName>
</protein>
<dbReference type="EMBL" id="CP066817">
    <property type="protein sequence ID" value="QQM62384.1"/>
    <property type="molecule type" value="Genomic_DNA"/>
</dbReference>
<keyword evidence="1" id="KW-0472">Membrane</keyword>
<feature type="transmembrane region" description="Helical" evidence="1">
    <location>
        <begin position="92"/>
        <end position="113"/>
    </location>
</feature>
<evidence type="ECO:0000313" key="2">
    <source>
        <dbReference type="EMBL" id="QQM62384.1"/>
    </source>
</evidence>
<name>A0AAX1KD90_LACPN</name>
<dbReference type="RefSeq" id="WP_198073528.1">
    <property type="nucleotide sequence ID" value="NZ_CP065802.1"/>
</dbReference>
<evidence type="ECO:0000313" key="3">
    <source>
        <dbReference type="Proteomes" id="UP000595466"/>
    </source>
</evidence>
<dbReference type="Proteomes" id="UP000595466">
    <property type="component" value="Chromosome"/>
</dbReference>
<reference evidence="2 3" key="1">
    <citation type="submission" date="2020-12" db="EMBL/GenBank/DDBJ databases">
        <title>Whole genome sequencing of Lactobacillus plantarum PC518.</title>
        <authorList>
            <person name="Guo Q."/>
        </authorList>
    </citation>
    <scope>NUCLEOTIDE SEQUENCE [LARGE SCALE GENOMIC DNA]</scope>
    <source>
        <strain evidence="2 3">PC518</strain>
    </source>
</reference>
<organism evidence="2 3">
    <name type="scientific">Lactiplantibacillus plantarum</name>
    <name type="common">Lactobacillus plantarum</name>
    <dbReference type="NCBI Taxonomy" id="1590"/>
    <lineage>
        <taxon>Bacteria</taxon>
        <taxon>Bacillati</taxon>
        <taxon>Bacillota</taxon>
        <taxon>Bacilli</taxon>
        <taxon>Lactobacillales</taxon>
        <taxon>Lactobacillaceae</taxon>
        <taxon>Lactiplantibacillus</taxon>
    </lineage>
</organism>